<evidence type="ECO:0000313" key="10">
    <source>
        <dbReference type="EMBL" id="MBI1757209.1"/>
    </source>
</evidence>
<dbReference type="Gene3D" id="2.40.30.110">
    <property type="entry name" value="Aminomethyltransferase beta-barrel domains"/>
    <property type="match status" value="1"/>
</dbReference>
<dbReference type="AlphaFoldDB" id="A0A931LVX2"/>
<dbReference type="EC" id="2.1.2.10" evidence="2"/>
<dbReference type="SUPFAM" id="SSF103025">
    <property type="entry name" value="Folate-binding domain"/>
    <property type="match status" value="1"/>
</dbReference>
<feature type="binding site" evidence="7">
    <location>
        <position position="200"/>
    </location>
    <ligand>
        <name>substrate</name>
    </ligand>
</feature>
<dbReference type="GO" id="GO:0005829">
    <property type="term" value="C:cytosol"/>
    <property type="evidence" value="ECO:0007669"/>
    <property type="project" value="TreeGrafter"/>
</dbReference>
<dbReference type="GO" id="GO:0006546">
    <property type="term" value="P:glycine catabolic process"/>
    <property type="evidence" value="ECO:0007669"/>
    <property type="project" value="InterPro"/>
</dbReference>
<accession>A0A931LVX2</accession>
<evidence type="ECO:0000313" key="11">
    <source>
        <dbReference type="Proteomes" id="UP000727962"/>
    </source>
</evidence>
<organism evidence="10 11">
    <name type="scientific">Fimbriimonas ginsengisoli</name>
    <dbReference type="NCBI Taxonomy" id="1005039"/>
    <lineage>
        <taxon>Bacteria</taxon>
        <taxon>Bacillati</taxon>
        <taxon>Armatimonadota</taxon>
        <taxon>Fimbriimonadia</taxon>
        <taxon>Fimbriimonadales</taxon>
        <taxon>Fimbriimonadaceae</taxon>
        <taxon>Fimbriimonas</taxon>
    </lineage>
</organism>
<dbReference type="InterPro" id="IPR027266">
    <property type="entry name" value="TrmE/GcvT-like"/>
</dbReference>
<evidence type="ECO:0000256" key="7">
    <source>
        <dbReference type="PIRSR" id="PIRSR006487-1"/>
    </source>
</evidence>
<dbReference type="InterPro" id="IPR013977">
    <property type="entry name" value="GcvT_C"/>
</dbReference>
<dbReference type="GO" id="GO:0008483">
    <property type="term" value="F:transaminase activity"/>
    <property type="evidence" value="ECO:0007669"/>
    <property type="project" value="UniProtKB-KW"/>
</dbReference>
<dbReference type="SUPFAM" id="SSF101790">
    <property type="entry name" value="Aminomethyltransferase beta-barrel domain"/>
    <property type="match status" value="1"/>
</dbReference>
<dbReference type="NCBIfam" id="NF001567">
    <property type="entry name" value="PRK00389.1"/>
    <property type="match status" value="1"/>
</dbReference>
<comment type="catalytic activity">
    <reaction evidence="6">
        <text>N(6)-[(R)-S(8)-aminomethyldihydrolipoyl]-L-lysyl-[protein] + (6S)-5,6,7,8-tetrahydrofolate = N(6)-[(R)-dihydrolipoyl]-L-lysyl-[protein] + (6R)-5,10-methylene-5,6,7,8-tetrahydrofolate + NH4(+)</text>
        <dbReference type="Rhea" id="RHEA:16945"/>
        <dbReference type="Rhea" id="RHEA-COMP:10475"/>
        <dbReference type="Rhea" id="RHEA-COMP:10492"/>
        <dbReference type="ChEBI" id="CHEBI:15636"/>
        <dbReference type="ChEBI" id="CHEBI:28938"/>
        <dbReference type="ChEBI" id="CHEBI:57453"/>
        <dbReference type="ChEBI" id="CHEBI:83100"/>
        <dbReference type="ChEBI" id="CHEBI:83143"/>
        <dbReference type="EC" id="2.1.2.10"/>
    </reaction>
</comment>
<dbReference type="Gene3D" id="3.30.1360.120">
    <property type="entry name" value="Probable tRNA modification gtpase trme, domain 1"/>
    <property type="match status" value="1"/>
</dbReference>
<dbReference type="Gene3D" id="4.10.1250.10">
    <property type="entry name" value="Aminomethyltransferase fragment"/>
    <property type="match status" value="1"/>
</dbReference>
<evidence type="ECO:0000256" key="2">
    <source>
        <dbReference type="ARBA" id="ARBA00012616"/>
    </source>
</evidence>
<evidence type="ECO:0000256" key="3">
    <source>
        <dbReference type="ARBA" id="ARBA00022576"/>
    </source>
</evidence>
<sequence>MAPTILKTPLHAEHVRLGGRMVPFGGYELPVHYQSVIGESKAVREGAGMFDVSHMARLRFEGERTREFLDYVTANSVAKLTNGLGHYSLLPNERGGTVDDIIVYRLTGHEFAMVVNAANHAKDVAWLRTQNTYGVTLYDETEQTAMIAVQGPRAASLVGNLSNARESIEDAPMFGVVQCEIAGVSCFAPRSGYTGEDGFELICRADQAPRLWRAIYDVGVMPCGLGARDVLRVEAGLPLYGHELTDDLSPIAAGLGWVIAKDKAFIGSEFINRARAEGTPTKLQGVRLVSKRLLEPGMKVYAGGGEVGEVSSGVYSPMLECSVAFAFLRPEIELGTACEVDVRGRREPGTVVNKRFFKRASR</sequence>
<evidence type="ECO:0000259" key="9">
    <source>
        <dbReference type="Pfam" id="PF08669"/>
    </source>
</evidence>
<dbReference type="PIRSF" id="PIRSF006487">
    <property type="entry name" value="GcvT"/>
    <property type="match status" value="1"/>
</dbReference>
<evidence type="ECO:0000259" key="8">
    <source>
        <dbReference type="Pfam" id="PF01571"/>
    </source>
</evidence>
<dbReference type="Pfam" id="PF08669">
    <property type="entry name" value="GCV_T_C"/>
    <property type="match status" value="1"/>
</dbReference>
<feature type="domain" description="Aminomethyltransferase C-terminal" evidence="9">
    <location>
        <begin position="285"/>
        <end position="358"/>
    </location>
</feature>
<dbReference type="PANTHER" id="PTHR43757">
    <property type="entry name" value="AMINOMETHYLTRANSFERASE"/>
    <property type="match status" value="1"/>
</dbReference>
<gene>
    <name evidence="10" type="primary">gcvT</name>
    <name evidence="10" type="ORF">HYR64_08905</name>
</gene>
<comment type="caution">
    <text evidence="10">The sequence shown here is derived from an EMBL/GenBank/DDBJ whole genome shotgun (WGS) entry which is preliminary data.</text>
</comment>
<keyword evidence="4 10" id="KW-0808">Transferase</keyword>
<dbReference type="Proteomes" id="UP000727962">
    <property type="component" value="Unassembled WGS sequence"/>
</dbReference>
<feature type="domain" description="GCVT N-terminal" evidence="8">
    <location>
        <begin position="10"/>
        <end position="263"/>
    </location>
</feature>
<comment type="similarity">
    <text evidence="1">Belongs to the GcvT family.</text>
</comment>
<protein>
    <recommendedName>
        <fullName evidence="2">aminomethyltransferase</fullName>
        <ecNumber evidence="2">2.1.2.10</ecNumber>
    </recommendedName>
    <alternativeName>
        <fullName evidence="5">Glycine cleavage system T protein</fullName>
    </alternativeName>
</protein>
<dbReference type="EMBL" id="JACOSL010000056">
    <property type="protein sequence ID" value="MBI1757209.1"/>
    <property type="molecule type" value="Genomic_DNA"/>
</dbReference>
<evidence type="ECO:0000256" key="4">
    <source>
        <dbReference type="ARBA" id="ARBA00022679"/>
    </source>
</evidence>
<evidence type="ECO:0000256" key="1">
    <source>
        <dbReference type="ARBA" id="ARBA00008609"/>
    </source>
</evidence>
<name>A0A931LVX2_FIMGI</name>
<keyword evidence="3" id="KW-0032">Aminotransferase</keyword>
<evidence type="ECO:0000256" key="6">
    <source>
        <dbReference type="ARBA" id="ARBA00047665"/>
    </source>
</evidence>
<dbReference type="Gene3D" id="3.30.70.1400">
    <property type="entry name" value="Aminomethyltransferase beta-barrel domains"/>
    <property type="match status" value="1"/>
</dbReference>
<dbReference type="GO" id="GO:0005960">
    <property type="term" value="C:glycine cleavage complex"/>
    <property type="evidence" value="ECO:0007669"/>
    <property type="project" value="InterPro"/>
</dbReference>
<dbReference type="InterPro" id="IPR028896">
    <property type="entry name" value="GcvT/YgfZ/DmdA"/>
</dbReference>
<dbReference type="PANTHER" id="PTHR43757:SF2">
    <property type="entry name" value="AMINOMETHYLTRANSFERASE, MITOCHONDRIAL"/>
    <property type="match status" value="1"/>
</dbReference>
<dbReference type="FunFam" id="3.30.70.1400:FF:000001">
    <property type="entry name" value="Aminomethyltransferase"/>
    <property type="match status" value="1"/>
</dbReference>
<reference evidence="10" key="1">
    <citation type="submission" date="2020-07" db="EMBL/GenBank/DDBJ databases">
        <title>Huge and variable diversity of episymbiotic CPR bacteria and DPANN archaea in groundwater ecosystems.</title>
        <authorList>
            <person name="He C.Y."/>
            <person name="Keren R."/>
            <person name="Whittaker M."/>
            <person name="Farag I.F."/>
            <person name="Doudna J."/>
            <person name="Cate J.H.D."/>
            <person name="Banfield J.F."/>
        </authorList>
    </citation>
    <scope>NUCLEOTIDE SEQUENCE</scope>
    <source>
        <strain evidence="10">NC_groundwater_17_Pr7_B-0.1um_64_12</strain>
    </source>
</reference>
<dbReference type="InterPro" id="IPR029043">
    <property type="entry name" value="GcvT/YgfZ_C"/>
</dbReference>
<dbReference type="Pfam" id="PF01571">
    <property type="entry name" value="GCV_T"/>
    <property type="match status" value="1"/>
</dbReference>
<evidence type="ECO:0000256" key="5">
    <source>
        <dbReference type="ARBA" id="ARBA00031395"/>
    </source>
</evidence>
<dbReference type="InterPro" id="IPR006223">
    <property type="entry name" value="GcvT"/>
</dbReference>
<proteinExistence type="inferred from homology"/>
<dbReference type="GO" id="GO:0004047">
    <property type="term" value="F:aminomethyltransferase activity"/>
    <property type="evidence" value="ECO:0007669"/>
    <property type="project" value="UniProtKB-EC"/>
</dbReference>
<dbReference type="InterPro" id="IPR006222">
    <property type="entry name" value="GCVT_N"/>
</dbReference>
<dbReference type="NCBIfam" id="TIGR00528">
    <property type="entry name" value="gcvT"/>
    <property type="match status" value="1"/>
</dbReference>